<dbReference type="SUPFAM" id="SSF52540">
    <property type="entry name" value="P-loop containing nucleoside triphosphate hydrolases"/>
    <property type="match status" value="1"/>
</dbReference>
<dbReference type="PANTHER" id="PTHR19338:SF42">
    <property type="entry name" value="RX N-TERMINAL DOMAIN-CONTAINING PROTEIN"/>
    <property type="match status" value="1"/>
</dbReference>
<dbReference type="PANTHER" id="PTHR19338">
    <property type="entry name" value="TRANSLOCASE OF INNER MITOCHONDRIAL MEMBRANE 13 HOMOLOG"/>
    <property type="match status" value="1"/>
</dbReference>
<keyword evidence="2" id="KW-0433">Leucine-rich repeat</keyword>
<evidence type="ECO:0000256" key="1">
    <source>
        <dbReference type="ARBA" id="ARBA00008894"/>
    </source>
</evidence>
<feature type="domain" description="NB-ARC" evidence="6">
    <location>
        <begin position="191"/>
        <end position="276"/>
    </location>
</feature>
<dbReference type="InterPro" id="IPR041118">
    <property type="entry name" value="Rx_N"/>
</dbReference>
<dbReference type="InterPro" id="IPR002182">
    <property type="entry name" value="NB-ARC"/>
</dbReference>
<evidence type="ECO:0000256" key="3">
    <source>
        <dbReference type="ARBA" id="ARBA00022737"/>
    </source>
</evidence>
<dbReference type="Gene3D" id="3.40.50.300">
    <property type="entry name" value="P-loop containing nucleotide triphosphate hydrolases"/>
    <property type="match status" value="1"/>
</dbReference>
<evidence type="ECO:0000256" key="4">
    <source>
        <dbReference type="ARBA" id="ARBA00022741"/>
    </source>
</evidence>
<accession>A0A0D3GZL1</accession>
<proteinExistence type="inferred from homology"/>
<dbReference type="Pfam" id="PF00931">
    <property type="entry name" value="NB-ARC"/>
    <property type="match status" value="1"/>
</dbReference>
<dbReference type="InterPro" id="IPR038005">
    <property type="entry name" value="RX-like_CC"/>
</dbReference>
<sequence length="286" mass="32481">MERFVVTAATGALKPVLEKLAALVSDEYRRFKGVSSDIKFLTDELAAMHAFLLKMSEVEEPDVQDQAWMMEVRELSYDLEDNLDEFILRMDDKTAKQSDFIGRCKNMLTKMKTRHRIDKAIEDFKAQVKEVGERHARYRICDTIINTSNVRIDRRALAIFENASNLVGIDESKDELIKLMAQEGGYASMELQLKVIAIVGPGGLGKTTLANQLYQSLKGDFDCGAFISVSRNPDMMRIFRTVLSEVSHMGYTDTDAGDENQLITRISNFLADKRCCLHSFYLCDLF</sequence>
<dbReference type="GO" id="GO:0006952">
    <property type="term" value="P:defense response"/>
    <property type="evidence" value="ECO:0007669"/>
    <property type="project" value="UniProtKB-KW"/>
</dbReference>
<dbReference type="EnsemblPlants" id="OBART08G12640.1">
    <property type="protein sequence ID" value="OBART08G12640.1"/>
    <property type="gene ID" value="OBART08G12640"/>
</dbReference>
<dbReference type="eggNOG" id="KOG4658">
    <property type="taxonomic scope" value="Eukaryota"/>
</dbReference>
<protein>
    <recommendedName>
        <fullName evidence="10">Rx N-terminal domain-containing protein</fullName>
    </recommendedName>
</protein>
<keyword evidence="9" id="KW-1185">Reference proteome</keyword>
<dbReference type="STRING" id="65489.A0A0D3GZL1"/>
<evidence type="ECO:0000256" key="2">
    <source>
        <dbReference type="ARBA" id="ARBA00022614"/>
    </source>
</evidence>
<evidence type="ECO:0000313" key="8">
    <source>
        <dbReference type="EnsemblPlants" id="OBART08G12640.1"/>
    </source>
</evidence>
<name>A0A0D3GZL1_9ORYZ</name>
<evidence type="ECO:0000313" key="9">
    <source>
        <dbReference type="Proteomes" id="UP000026960"/>
    </source>
</evidence>
<dbReference type="Pfam" id="PF18052">
    <property type="entry name" value="Rx_N"/>
    <property type="match status" value="1"/>
</dbReference>
<dbReference type="InterPro" id="IPR027417">
    <property type="entry name" value="P-loop_NTPase"/>
</dbReference>
<keyword evidence="4" id="KW-0547">Nucleotide-binding</keyword>
<reference evidence="8" key="2">
    <citation type="submission" date="2015-03" db="UniProtKB">
        <authorList>
            <consortium name="EnsemblPlants"/>
        </authorList>
    </citation>
    <scope>IDENTIFICATION</scope>
</reference>
<evidence type="ECO:0000259" key="6">
    <source>
        <dbReference type="Pfam" id="PF00931"/>
    </source>
</evidence>
<organism evidence="8">
    <name type="scientific">Oryza barthii</name>
    <dbReference type="NCBI Taxonomy" id="65489"/>
    <lineage>
        <taxon>Eukaryota</taxon>
        <taxon>Viridiplantae</taxon>
        <taxon>Streptophyta</taxon>
        <taxon>Embryophyta</taxon>
        <taxon>Tracheophyta</taxon>
        <taxon>Spermatophyta</taxon>
        <taxon>Magnoliopsida</taxon>
        <taxon>Liliopsida</taxon>
        <taxon>Poales</taxon>
        <taxon>Poaceae</taxon>
        <taxon>BOP clade</taxon>
        <taxon>Oryzoideae</taxon>
        <taxon>Oryzeae</taxon>
        <taxon>Oryzinae</taxon>
        <taxon>Oryza</taxon>
    </lineage>
</organism>
<dbReference type="Proteomes" id="UP000026960">
    <property type="component" value="Chromosome 8"/>
</dbReference>
<reference evidence="8" key="1">
    <citation type="journal article" date="2009" name="Rice">
        <title>De Novo Next Generation Sequencing of Plant Genomes.</title>
        <authorList>
            <person name="Rounsley S."/>
            <person name="Marri P.R."/>
            <person name="Yu Y."/>
            <person name="He R."/>
            <person name="Sisneros N."/>
            <person name="Goicoechea J.L."/>
            <person name="Lee S.J."/>
            <person name="Angelova A."/>
            <person name="Kudrna D."/>
            <person name="Luo M."/>
            <person name="Affourtit J."/>
            <person name="Desany B."/>
            <person name="Knight J."/>
            <person name="Niazi F."/>
            <person name="Egholm M."/>
            <person name="Wing R.A."/>
        </authorList>
    </citation>
    <scope>NUCLEOTIDE SEQUENCE [LARGE SCALE GENOMIC DNA]</scope>
    <source>
        <strain evidence="8">cv. IRGC 105608</strain>
    </source>
</reference>
<dbReference type="Gramene" id="OBART08G12640.1">
    <property type="protein sequence ID" value="OBART08G12640.1"/>
    <property type="gene ID" value="OBART08G12640"/>
</dbReference>
<evidence type="ECO:0000259" key="7">
    <source>
        <dbReference type="Pfam" id="PF18052"/>
    </source>
</evidence>
<dbReference type="CDD" id="cd14798">
    <property type="entry name" value="RX-CC_like"/>
    <property type="match status" value="1"/>
</dbReference>
<evidence type="ECO:0008006" key="10">
    <source>
        <dbReference type="Google" id="ProtNLM"/>
    </source>
</evidence>
<dbReference type="HOGENOM" id="CLU_000837_29_0_1"/>
<dbReference type="GO" id="GO:0043531">
    <property type="term" value="F:ADP binding"/>
    <property type="evidence" value="ECO:0007669"/>
    <property type="project" value="InterPro"/>
</dbReference>
<keyword evidence="5" id="KW-0611">Plant defense</keyword>
<dbReference type="AlphaFoldDB" id="A0A0D3GZL1"/>
<keyword evidence="3" id="KW-0677">Repeat</keyword>
<feature type="domain" description="Disease resistance N-terminal" evidence="7">
    <location>
        <begin position="12"/>
        <end position="97"/>
    </location>
</feature>
<dbReference type="PaxDb" id="65489-OBART08G12640.1"/>
<dbReference type="Gene3D" id="1.20.5.4130">
    <property type="match status" value="1"/>
</dbReference>
<evidence type="ECO:0000256" key="5">
    <source>
        <dbReference type="ARBA" id="ARBA00022821"/>
    </source>
</evidence>
<comment type="similarity">
    <text evidence="1">Belongs to the disease resistance NB-LRR family.</text>
</comment>